<evidence type="ECO:0008006" key="3">
    <source>
        <dbReference type="Google" id="ProtNLM"/>
    </source>
</evidence>
<dbReference type="SUPFAM" id="SSF49299">
    <property type="entry name" value="PKD domain"/>
    <property type="match status" value="1"/>
</dbReference>
<organism evidence="1 2">
    <name type="scientific">Pedobacter soli</name>
    <dbReference type="NCBI Taxonomy" id="390242"/>
    <lineage>
        <taxon>Bacteria</taxon>
        <taxon>Pseudomonadati</taxon>
        <taxon>Bacteroidota</taxon>
        <taxon>Sphingobacteriia</taxon>
        <taxon>Sphingobacteriales</taxon>
        <taxon>Sphingobacteriaceae</taxon>
        <taxon>Pedobacter</taxon>
    </lineage>
</organism>
<evidence type="ECO:0000313" key="2">
    <source>
        <dbReference type="Proteomes" id="UP000199455"/>
    </source>
</evidence>
<dbReference type="EMBL" id="FMZH01000001">
    <property type="protein sequence ID" value="SDC04894.1"/>
    <property type="molecule type" value="Genomic_DNA"/>
</dbReference>
<sequence>MKKSIIYSMLFCLFLFSCKKNNVLGPDVNLLIKEDAVQAKVAVATNFSAGTNNGQAFQHEWKLDGKVVSTIFNYNFIAAKAGTYVLAYKGYNEAGEFTHTYTITVPIPVVGITPTSSKYISRILDYLPAPGQFVNETLGKPEQAQKLIGSTTNLISLGGFGGYIIFGFDHSVVNNTGNDLAIYGNPSGAPYHFSEPGVVMVSQDSNGNGLADDEWYELAGSEYSKATTIKNYEITYTNPKAFANVSWKDNQGNSGEVKVNNFHKHNFYPEFAANQETITFKGTLLPPSTGKTGSIVISSPFDWGYTDSYSTGDDYKTNLYNSFDLSWAVDKNGNKVDLKTIDFVKVYTGQNADAGNLGEISTEVKGAVDLGIK</sequence>
<dbReference type="STRING" id="390242.SAMN04488024_101129"/>
<dbReference type="InterPro" id="IPR035986">
    <property type="entry name" value="PKD_dom_sf"/>
</dbReference>
<dbReference type="AlphaFoldDB" id="A0A1G6IEJ9"/>
<dbReference type="PROSITE" id="PS51257">
    <property type="entry name" value="PROKAR_LIPOPROTEIN"/>
    <property type="match status" value="1"/>
</dbReference>
<reference evidence="2" key="1">
    <citation type="submission" date="2016-10" db="EMBL/GenBank/DDBJ databases">
        <authorList>
            <person name="Varghese N."/>
            <person name="Submissions S."/>
        </authorList>
    </citation>
    <scope>NUCLEOTIDE SEQUENCE [LARGE SCALE GENOMIC DNA]</scope>
    <source>
        <strain evidence="2">DSM 18609</strain>
    </source>
</reference>
<accession>A0A1G6IEJ9</accession>
<proteinExistence type="predicted"/>
<keyword evidence="2" id="KW-1185">Reference proteome</keyword>
<evidence type="ECO:0000313" key="1">
    <source>
        <dbReference type="EMBL" id="SDC04894.1"/>
    </source>
</evidence>
<name>A0A1G6IEJ9_9SPHI</name>
<dbReference type="Proteomes" id="UP000199455">
    <property type="component" value="Unassembled WGS sequence"/>
</dbReference>
<protein>
    <recommendedName>
        <fullName evidence="3">PKD domain-containing protein</fullName>
    </recommendedName>
</protein>
<gene>
    <name evidence="1" type="ORF">SAMN04488024_101129</name>
</gene>
<dbReference type="RefSeq" id="WP_090763204.1">
    <property type="nucleotide sequence ID" value="NZ_FMZH01000001.1"/>
</dbReference>